<evidence type="ECO:0000313" key="1">
    <source>
        <dbReference type="EMBL" id="GBQ28204.1"/>
    </source>
</evidence>
<comment type="caution">
    <text evidence="1">The sequence shown here is derived from an EMBL/GenBank/DDBJ whole genome shotgun (WGS) entry which is preliminary data.</text>
</comment>
<name>A0ABQ0P9U6_9PROT</name>
<reference evidence="1" key="1">
    <citation type="submission" date="2013-04" db="EMBL/GenBank/DDBJ databases">
        <title>The genome sequencing project of 58 acetic acid bacteria.</title>
        <authorList>
            <person name="Okamoto-Kainuma A."/>
            <person name="Ishikawa M."/>
            <person name="Umino S."/>
            <person name="Koizumi Y."/>
            <person name="Shiwa Y."/>
            <person name="Yoshikawa H."/>
            <person name="Matsutani M."/>
            <person name="Matsushita K."/>
        </authorList>
    </citation>
    <scope>NUCLEOTIDE SEQUENCE</scope>
    <source>
        <strain evidence="1">DSM 12717</strain>
    </source>
</reference>
<proteinExistence type="predicted"/>
<gene>
    <name evidence="1" type="ORF">AA12717_2898</name>
</gene>
<keyword evidence="2" id="KW-1185">Reference proteome</keyword>
<dbReference type="EMBL" id="BAQP01000245">
    <property type="protein sequence ID" value="GBQ28204.1"/>
    <property type="molecule type" value="Genomic_DNA"/>
</dbReference>
<organism evidence="1 2">
    <name type="scientific">Gluconacetobacter sacchari DSM 12717</name>
    <dbReference type="NCBI Taxonomy" id="1307940"/>
    <lineage>
        <taxon>Bacteria</taxon>
        <taxon>Pseudomonadati</taxon>
        <taxon>Pseudomonadota</taxon>
        <taxon>Alphaproteobacteria</taxon>
        <taxon>Acetobacterales</taxon>
        <taxon>Acetobacteraceae</taxon>
        <taxon>Gluconacetobacter</taxon>
    </lineage>
</organism>
<accession>A0ABQ0P9U6</accession>
<dbReference type="Proteomes" id="UP001060895">
    <property type="component" value="Unassembled WGS sequence"/>
</dbReference>
<sequence length="60" mass="6591">MPWPRIAATLQPLKGVGPETGGMAVVEEIEVTDGLSTVIGMGWGTVFRDIEERYDPCERK</sequence>
<evidence type="ECO:0000313" key="2">
    <source>
        <dbReference type="Proteomes" id="UP001060895"/>
    </source>
</evidence>
<protein>
    <submittedName>
        <fullName evidence="1">Uncharacterized protein</fullName>
    </submittedName>
</protein>